<evidence type="ECO:0000256" key="4">
    <source>
        <dbReference type="ARBA" id="ARBA00038321"/>
    </source>
</evidence>
<protein>
    <submittedName>
        <fullName evidence="6">PAAF1</fullName>
    </submittedName>
</protein>
<gene>
    <name evidence="6" type="ORF">SPHA_74161</name>
</gene>
<keyword evidence="2" id="KW-0677">Repeat</keyword>
<dbReference type="PROSITE" id="PS50082">
    <property type="entry name" value="WD_REPEATS_2"/>
    <property type="match status" value="3"/>
</dbReference>
<evidence type="ECO:0000256" key="3">
    <source>
        <dbReference type="ARBA" id="ARBA00022942"/>
    </source>
</evidence>
<comment type="caution">
    <text evidence="6">The sequence shown here is derived from an EMBL/GenBank/DDBJ whole genome shotgun (WGS) entry which is preliminary data.</text>
</comment>
<dbReference type="Proteomes" id="UP000597762">
    <property type="component" value="Unassembled WGS sequence"/>
</dbReference>
<dbReference type="InterPro" id="IPR020472">
    <property type="entry name" value="WD40_PAC1"/>
</dbReference>
<feature type="repeat" description="WD" evidence="5">
    <location>
        <begin position="143"/>
        <end position="184"/>
    </location>
</feature>
<evidence type="ECO:0000313" key="6">
    <source>
        <dbReference type="EMBL" id="CAE1324422.1"/>
    </source>
</evidence>
<dbReference type="InterPro" id="IPR001680">
    <property type="entry name" value="WD40_rpt"/>
</dbReference>
<keyword evidence="7" id="KW-1185">Reference proteome</keyword>
<dbReference type="SUPFAM" id="SSF50978">
    <property type="entry name" value="WD40 repeat-like"/>
    <property type="match status" value="1"/>
</dbReference>
<organism evidence="6 7">
    <name type="scientific">Acanthosepion pharaonis</name>
    <name type="common">Pharaoh cuttlefish</name>
    <name type="synonym">Sepia pharaonis</name>
    <dbReference type="NCBI Taxonomy" id="158019"/>
    <lineage>
        <taxon>Eukaryota</taxon>
        <taxon>Metazoa</taxon>
        <taxon>Spiralia</taxon>
        <taxon>Lophotrochozoa</taxon>
        <taxon>Mollusca</taxon>
        <taxon>Cephalopoda</taxon>
        <taxon>Coleoidea</taxon>
        <taxon>Decapodiformes</taxon>
        <taxon>Sepiida</taxon>
        <taxon>Sepiina</taxon>
        <taxon>Sepiidae</taxon>
        <taxon>Acanthosepion</taxon>
    </lineage>
</organism>
<dbReference type="GO" id="GO:0000502">
    <property type="term" value="C:proteasome complex"/>
    <property type="evidence" value="ECO:0007669"/>
    <property type="project" value="UniProtKB-KW"/>
</dbReference>
<keyword evidence="3" id="KW-0647">Proteasome</keyword>
<dbReference type="PANTHER" id="PTHR19857:SF19">
    <property type="entry name" value="26S PROTEASOME REGULATORY SUBUNIT RPN14"/>
    <property type="match status" value="1"/>
</dbReference>
<sequence length="405" mass="44247">MATCCRLLLQCDWQVALRETDGKAWVALQDLSDSAAKPTLRGQLINRGMSATGLPYVEGSNGFSVKNVSKDSLHVCYNDEASNRFAPSEINFQSIAAAFTSIHDKKKSVICLDVTNGGLGVSSSSDGTMKVWQTDTGEVRRDLVEHVGDVYTCRFFPSGIVVLSGGADLRLKVWSVETGKCAATFIGHRGAVLDTAIVERGRNIVSCSRDGSAKLWDCSQQMCLDTFEGMAGSVNGISVGVTENSLDLGQPDKPPGEKEVLTEGKMLLMACESNSFLSYGLQSRKKIFHYECSDAVNCCTFLSENTAVCGTQNGKLSIIDLRNYNVPLKEFKTSNSAIESLYPHRGGFFTSAHDGSCHYVNNQYDSYLSLTGPDCDPVYRVVCNNNYIFTACRDGHIRKYRLNIP</sequence>
<evidence type="ECO:0000256" key="1">
    <source>
        <dbReference type="ARBA" id="ARBA00022574"/>
    </source>
</evidence>
<dbReference type="SMART" id="SM00320">
    <property type="entry name" value="WD40"/>
    <property type="match status" value="5"/>
</dbReference>
<evidence type="ECO:0000313" key="7">
    <source>
        <dbReference type="Proteomes" id="UP000597762"/>
    </source>
</evidence>
<dbReference type="AlphaFoldDB" id="A0A812ENP4"/>
<dbReference type="PROSITE" id="PS50294">
    <property type="entry name" value="WD_REPEATS_REGION"/>
    <property type="match status" value="2"/>
</dbReference>
<dbReference type="PANTHER" id="PTHR19857">
    <property type="entry name" value="MITOCHONDRIAL DIVISION PROTEIN 1-RELATED"/>
    <property type="match status" value="1"/>
</dbReference>
<proteinExistence type="inferred from homology"/>
<accession>A0A812ENP4</accession>
<dbReference type="InterPro" id="IPR036322">
    <property type="entry name" value="WD40_repeat_dom_sf"/>
</dbReference>
<feature type="repeat" description="WD" evidence="5">
    <location>
        <begin position="185"/>
        <end position="226"/>
    </location>
</feature>
<comment type="similarity">
    <text evidence="4">Belongs to the WD repeat PAAF1/RPN14 family.</text>
</comment>
<reference evidence="6" key="1">
    <citation type="submission" date="2021-01" db="EMBL/GenBank/DDBJ databases">
        <authorList>
            <person name="Li R."/>
            <person name="Bekaert M."/>
        </authorList>
    </citation>
    <scope>NUCLEOTIDE SEQUENCE</scope>
    <source>
        <strain evidence="6">Farmed</strain>
    </source>
</reference>
<dbReference type="Gene3D" id="2.130.10.10">
    <property type="entry name" value="YVTN repeat-like/Quinoprotein amine dehydrogenase"/>
    <property type="match status" value="2"/>
</dbReference>
<dbReference type="Pfam" id="PF00400">
    <property type="entry name" value="WD40"/>
    <property type="match status" value="3"/>
</dbReference>
<feature type="repeat" description="WD" evidence="5">
    <location>
        <begin position="121"/>
        <end position="142"/>
    </location>
</feature>
<dbReference type="InterPro" id="IPR051179">
    <property type="entry name" value="WD_repeat_multifunction"/>
</dbReference>
<name>A0A812ENP4_ACAPH</name>
<keyword evidence="1 5" id="KW-0853">WD repeat</keyword>
<dbReference type="EMBL" id="CAHIKZ030005408">
    <property type="protein sequence ID" value="CAE1324422.1"/>
    <property type="molecule type" value="Genomic_DNA"/>
</dbReference>
<dbReference type="PRINTS" id="PR00320">
    <property type="entry name" value="GPROTEINBRPT"/>
</dbReference>
<evidence type="ECO:0000256" key="5">
    <source>
        <dbReference type="PROSITE-ProRule" id="PRU00221"/>
    </source>
</evidence>
<evidence type="ECO:0000256" key="2">
    <source>
        <dbReference type="ARBA" id="ARBA00022737"/>
    </source>
</evidence>
<dbReference type="InterPro" id="IPR015943">
    <property type="entry name" value="WD40/YVTN_repeat-like_dom_sf"/>
</dbReference>
<dbReference type="OrthoDB" id="27537at2759"/>